<dbReference type="Pfam" id="PF17236">
    <property type="entry name" value="SU10_MCP"/>
    <property type="match status" value="1"/>
</dbReference>
<name>A0A5S4ZQZ1_9FIRM</name>
<evidence type="ECO:0000313" key="1">
    <source>
        <dbReference type="EMBL" id="TYO95132.1"/>
    </source>
</evidence>
<evidence type="ECO:0000313" key="2">
    <source>
        <dbReference type="Proteomes" id="UP000323166"/>
    </source>
</evidence>
<dbReference type="InterPro" id="IPR035198">
    <property type="entry name" value="SU10_MCP"/>
</dbReference>
<keyword evidence="2" id="KW-1185">Reference proteome</keyword>
<dbReference type="EMBL" id="VNHM01000009">
    <property type="protein sequence ID" value="TYO95132.1"/>
    <property type="molecule type" value="Genomic_DNA"/>
</dbReference>
<dbReference type="AlphaFoldDB" id="A0A5S4ZQZ1"/>
<dbReference type="Proteomes" id="UP000323166">
    <property type="component" value="Unassembled WGS sequence"/>
</dbReference>
<dbReference type="RefSeq" id="WP_166511866.1">
    <property type="nucleotide sequence ID" value="NZ_VNHM01000009.1"/>
</dbReference>
<reference evidence="1 2" key="1">
    <citation type="submission" date="2019-07" db="EMBL/GenBank/DDBJ databases">
        <title>Genomic Encyclopedia of Type Strains, Phase I: the one thousand microbial genomes (KMG-I) project.</title>
        <authorList>
            <person name="Kyrpides N."/>
        </authorList>
    </citation>
    <scope>NUCLEOTIDE SEQUENCE [LARGE SCALE GENOMIC DNA]</scope>
    <source>
        <strain evidence="1 2">DSM 6562</strain>
    </source>
</reference>
<sequence length="373" mass="42289">MPPVLTFDLDTQRRDLDVARDIARYMPDETPWTVMLLQSRKKGTQTAQFFWWEEDVYGYWTQVNSGAGYDDTATDIVVDDASIFAPKDILKIPRTGEVMFVSAVNTGTNTITVMRGYGETAAAAINDDDYVLCLGNAMEERSSAPQEKILQPVKMYNYCGITRTTFGGSGTVLAEQQVTNEQERARLTRDKGVDHRLSLERMLLFGERKEDATNKRRMSRGIEKFITTNVYDAGGEMTEADFDQNVCEPVFKYGTKRKVLVASPRMVSIINGFAKDKLQVSQGAKEYGLDLQEYISPHGRLVIAPSRILEQYYAYHSFVIDMKYVSFRALRDTKLRRNIQAPDVDGFLDEYLTEAGLEFRVEKAHMTIKNATG</sequence>
<organism evidence="1 2">
    <name type="scientific">Desulfallas thermosapovorans DSM 6562</name>
    <dbReference type="NCBI Taxonomy" id="1121431"/>
    <lineage>
        <taxon>Bacteria</taxon>
        <taxon>Bacillati</taxon>
        <taxon>Bacillota</taxon>
        <taxon>Clostridia</taxon>
        <taxon>Eubacteriales</taxon>
        <taxon>Desulfallaceae</taxon>
        <taxon>Desulfallas</taxon>
    </lineage>
</organism>
<proteinExistence type="predicted"/>
<comment type="caution">
    <text evidence="1">The sequence shown here is derived from an EMBL/GenBank/DDBJ whole genome shotgun (WGS) entry which is preliminary data.</text>
</comment>
<gene>
    <name evidence="1" type="ORF">LX24_01861</name>
</gene>
<protein>
    <submittedName>
        <fullName evidence="1">Uncharacterized protein</fullName>
    </submittedName>
</protein>
<accession>A0A5S4ZQZ1</accession>